<dbReference type="RefSeq" id="WP_278018277.1">
    <property type="nucleotide sequence ID" value="NZ_JARRRY010000008.1"/>
</dbReference>
<evidence type="ECO:0000313" key="5">
    <source>
        <dbReference type="Proteomes" id="UP001218246"/>
    </source>
</evidence>
<evidence type="ECO:0000256" key="1">
    <source>
        <dbReference type="ARBA" id="ARBA00006432"/>
    </source>
</evidence>
<dbReference type="NCBIfam" id="NF006167">
    <property type="entry name" value="PRK08308.1"/>
    <property type="match status" value="1"/>
</dbReference>
<dbReference type="Gene3D" id="3.30.300.30">
    <property type="match status" value="1"/>
</dbReference>
<dbReference type="EMBL" id="JARULN010000009">
    <property type="protein sequence ID" value="MDG5754516.1"/>
    <property type="molecule type" value="Genomic_DNA"/>
</dbReference>
<dbReference type="SUPFAM" id="SSF56801">
    <property type="entry name" value="Acetyl-CoA synthetase-like"/>
    <property type="match status" value="1"/>
</dbReference>
<dbReference type="Pfam" id="PF00501">
    <property type="entry name" value="AMP-binding"/>
    <property type="match status" value="1"/>
</dbReference>
<sequence length="410" mass="45883">MLFVNEQYYTISDLEEYHYKFEHLPELQDCQNKRIAACLPEAFSYIALCLYIWKKGGSFVPIHAATPFLAAKEIACESAAHVLFFHSFEDATIIKKEQNEQEGFLVQMSSGTTGTPKKILRTWLMIEEELEAYTSVFPEHVGSTTIIACPVTHSYGLISGVFAALKRGSTPVIITNSNPKYVLRILREYPDHILYAAPALLHMLVQLAKPVGQFNAVMTSGTLMPQPWLDALCLTANRVLQQYGCSETGCVTLHPDLRHAEEMGRALPHVRIQTGTEDAPGEIVISTKHGKIFTKDIGYVKGDMLCFVTRQDDMINVAGLNVYPSVVEKVLLLDERLEEAVVYKKQDMYAGERVCAQFTSVAVIEITELLTLCQKYLAPHQIPVELVQVDEIKKLPNGKVSRRMLGGIMV</sequence>
<dbReference type="InterPro" id="IPR000873">
    <property type="entry name" value="AMP-dep_synth/lig_dom"/>
</dbReference>
<evidence type="ECO:0000259" key="3">
    <source>
        <dbReference type="Pfam" id="PF00501"/>
    </source>
</evidence>
<accession>A0ABT6H592</accession>
<dbReference type="Gene3D" id="3.40.50.12780">
    <property type="entry name" value="N-terminal domain of ligase-like"/>
    <property type="match status" value="1"/>
</dbReference>
<reference evidence="4 5" key="1">
    <citation type="submission" date="2023-04" db="EMBL/GenBank/DDBJ databases">
        <title>Ectobacillus antri isolated from activated sludge.</title>
        <authorList>
            <person name="Yan P."/>
            <person name="Liu X."/>
        </authorList>
    </citation>
    <scope>NUCLEOTIDE SEQUENCE [LARGE SCALE GENOMIC DNA]</scope>
    <source>
        <strain evidence="4 5">C18H</strain>
    </source>
</reference>
<protein>
    <submittedName>
        <fullName evidence="4">AMP-binding protein</fullName>
    </submittedName>
</protein>
<dbReference type="PANTHER" id="PTHR43201">
    <property type="entry name" value="ACYL-COA SYNTHETASE"/>
    <property type="match status" value="1"/>
</dbReference>
<dbReference type="Proteomes" id="UP001218246">
    <property type="component" value="Unassembled WGS sequence"/>
</dbReference>
<proteinExistence type="inferred from homology"/>
<dbReference type="InterPro" id="IPR042099">
    <property type="entry name" value="ANL_N_sf"/>
</dbReference>
<organism evidence="4 5">
    <name type="scientific">Ectobacillus antri</name>
    <dbReference type="NCBI Taxonomy" id="2486280"/>
    <lineage>
        <taxon>Bacteria</taxon>
        <taxon>Bacillati</taxon>
        <taxon>Bacillota</taxon>
        <taxon>Bacilli</taxon>
        <taxon>Bacillales</taxon>
        <taxon>Bacillaceae</taxon>
        <taxon>Ectobacillus</taxon>
    </lineage>
</organism>
<dbReference type="PANTHER" id="PTHR43201:SF5">
    <property type="entry name" value="MEDIUM-CHAIN ACYL-COA LIGASE ACSF2, MITOCHONDRIAL"/>
    <property type="match status" value="1"/>
</dbReference>
<keyword evidence="5" id="KW-1185">Reference proteome</keyword>
<dbReference type="PROSITE" id="PS00455">
    <property type="entry name" value="AMP_BINDING"/>
    <property type="match status" value="1"/>
</dbReference>
<comment type="similarity">
    <text evidence="1">Belongs to the ATP-dependent AMP-binding enzyme family.</text>
</comment>
<keyword evidence="2" id="KW-0436">Ligase</keyword>
<gene>
    <name evidence="4" type="ORF">P6P90_11105</name>
</gene>
<dbReference type="InterPro" id="IPR020845">
    <property type="entry name" value="AMP-binding_CS"/>
</dbReference>
<evidence type="ECO:0000256" key="2">
    <source>
        <dbReference type="ARBA" id="ARBA00022598"/>
    </source>
</evidence>
<name>A0ABT6H592_9BACI</name>
<evidence type="ECO:0000313" key="4">
    <source>
        <dbReference type="EMBL" id="MDG5754516.1"/>
    </source>
</evidence>
<comment type="caution">
    <text evidence="4">The sequence shown here is derived from an EMBL/GenBank/DDBJ whole genome shotgun (WGS) entry which is preliminary data.</text>
</comment>
<feature type="domain" description="AMP-dependent synthetase/ligase" evidence="3">
    <location>
        <begin position="99"/>
        <end position="293"/>
    </location>
</feature>
<dbReference type="InterPro" id="IPR045851">
    <property type="entry name" value="AMP-bd_C_sf"/>
</dbReference>